<reference evidence="1" key="1">
    <citation type="submission" date="2014-11" db="EMBL/GenBank/DDBJ databases">
        <authorList>
            <person name="Amaro Gonzalez C."/>
        </authorList>
    </citation>
    <scope>NUCLEOTIDE SEQUENCE</scope>
</reference>
<evidence type="ECO:0000313" key="1">
    <source>
        <dbReference type="EMBL" id="JAH22618.1"/>
    </source>
</evidence>
<protein>
    <submittedName>
        <fullName evidence="1">Uncharacterized protein</fullName>
    </submittedName>
</protein>
<sequence length="63" mass="7111">MKVIPPVPDGRFLFQIQMVGLFSIRYKVPQIFSFYCIANLFLKTHSVTCCVDGPRLGSITTKS</sequence>
<dbReference type="AlphaFoldDB" id="A0A0E9R2P0"/>
<name>A0A0E9R2P0_ANGAN</name>
<proteinExistence type="predicted"/>
<dbReference type="EMBL" id="GBXM01085959">
    <property type="protein sequence ID" value="JAH22618.1"/>
    <property type="molecule type" value="Transcribed_RNA"/>
</dbReference>
<accession>A0A0E9R2P0</accession>
<reference evidence="1" key="2">
    <citation type="journal article" date="2015" name="Fish Shellfish Immunol.">
        <title>Early steps in the European eel (Anguilla anguilla)-Vibrio vulnificus interaction in the gills: Role of the RtxA13 toxin.</title>
        <authorList>
            <person name="Callol A."/>
            <person name="Pajuelo D."/>
            <person name="Ebbesson L."/>
            <person name="Teles M."/>
            <person name="MacKenzie S."/>
            <person name="Amaro C."/>
        </authorList>
    </citation>
    <scope>NUCLEOTIDE SEQUENCE</scope>
</reference>
<organism evidence="1">
    <name type="scientific">Anguilla anguilla</name>
    <name type="common">European freshwater eel</name>
    <name type="synonym">Muraena anguilla</name>
    <dbReference type="NCBI Taxonomy" id="7936"/>
    <lineage>
        <taxon>Eukaryota</taxon>
        <taxon>Metazoa</taxon>
        <taxon>Chordata</taxon>
        <taxon>Craniata</taxon>
        <taxon>Vertebrata</taxon>
        <taxon>Euteleostomi</taxon>
        <taxon>Actinopterygii</taxon>
        <taxon>Neopterygii</taxon>
        <taxon>Teleostei</taxon>
        <taxon>Anguilliformes</taxon>
        <taxon>Anguillidae</taxon>
        <taxon>Anguilla</taxon>
    </lineage>
</organism>